<dbReference type="Proteomes" id="UP000546324">
    <property type="component" value="Unassembled WGS sequence"/>
</dbReference>
<evidence type="ECO:0000256" key="1">
    <source>
        <dbReference type="SAM" id="MobiDB-lite"/>
    </source>
</evidence>
<name>A0A7X0L296_9ACTN</name>
<protein>
    <submittedName>
        <fullName evidence="2">Uncharacterized protein</fullName>
    </submittedName>
</protein>
<keyword evidence="3" id="KW-1185">Reference proteome</keyword>
<dbReference type="AlphaFoldDB" id="A0A7X0L296"/>
<organism evidence="2 3">
    <name type="scientific">Actinomadura coerulea</name>
    <dbReference type="NCBI Taxonomy" id="46159"/>
    <lineage>
        <taxon>Bacteria</taxon>
        <taxon>Bacillati</taxon>
        <taxon>Actinomycetota</taxon>
        <taxon>Actinomycetes</taxon>
        <taxon>Streptosporangiales</taxon>
        <taxon>Thermomonosporaceae</taxon>
        <taxon>Actinomadura</taxon>
    </lineage>
</organism>
<proteinExistence type="predicted"/>
<sequence length="77" mass="8379">MTLTPLAPQNRVPVRSRTNAGTPVFSSRSNRSQIPGASARSICAGNRTTVHPRPCSTGRWGRGAVRIDAPPRTRRTR</sequence>
<evidence type="ECO:0000313" key="2">
    <source>
        <dbReference type="EMBL" id="MBB6399496.1"/>
    </source>
</evidence>
<comment type="caution">
    <text evidence="2">The sequence shown here is derived from an EMBL/GenBank/DDBJ whole genome shotgun (WGS) entry which is preliminary data.</text>
</comment>
<feature type="compositionally biased region" description="Polar residues" evidence="1">
    <location>
        <begin position="16"/>
        <end position="35"/>
    </location>
</feature>
<gene>
    <name evidence="2" type="ORF">BKA00_006410</name>
</gene>
<evidence type="ECO:0000313" key="3">
    <source>
        <dbReference type="Proteomes" id="UP000546324"/>
    </source>
</evidence>
<reference evidence="2 3" key="1">
    <citation type="submission" date="2020-08" db="EMBL/GenBank/DDBJ databases">
        <title>Sequencing the genomes of 1000 actinobacteria strains.</title>
        <authorList>
            <person name="Klenk H.-P."/>
        </authorList>
    </citation>
    <scope>NUCLEOTIDE SEQUENCE [LARGE SCALE GENOMIC DNA]</scope>
    <source>
        <strain evidence="2 3">DSM 43675</strain>
    </source>
</reference>
<feature type="region of interest" description="Disordered" evidence="1">
    <location>
        <begin position="1"/>
        <end position="77"/>
    </location>
</feature>
<accession>A0A7X0L296</accession>
<dbReference type="EMBL" id="JACHMQ010000001">
    <property type="protein sequence ID" value="MBB6399496.1"/>
    <property type="molecule type" value="Genomic_DNA"/>
</dbReference>